<keyword evidence="2 3" id="KW-0732">Signal</keyword>
<dbReference type="NCBIfam" id="NF002967">
    <property type="entry name" value="PRK03641.1"/>
    <property type="match status" value="1"/>
</dbReference>
<evidence type="ECO:0000313" key="4">
    <source>
        <dbReference type="EMBL" id="QPS21480.1"/>
    </source>
</evidence>
<evidence type="ECO:0000256" key="3">
    <source>
        <dbReference type="HAMAP-Rule" id="MF_00789"/>
    </source>
</evidence>
<organism evidence="5 6">
    <name type="scientific">Serratia plymuthica</name>
    <dbReference type="NCBI Taxonomy" id="82996"/>
    <lineage>
        <taxon>Bacteria</taxon>
        <taxon>Pseudomonadati</taxon>
        <taxon>Pseudomonadota</taxon>
        <taxon>Gammaproteobacteria</taxon>
        <taxon>Enterobacterales</taxon>
        <taxon>Yersiniaceae</taxon>
        <taxon>Serratia</taxon>
    </lineage>
</organism>
<evidence type="ECO:0000313" key="6">
    <source>
        <dbReference type="Proteomes" id="UP000248897"/>
    </source>
</evidence>
<feature type="signal peptide" evidence="3">
    <location>
        <begin position="1"/>
        <end position="21"/>
    </location>
</feature>
<evidence type="ECO:0000256" key="1">
    <source>
        <dbReference type="ARBA" id="ARBA00008490"/>
    </source>
</evidence>
<feature type="chain" id="PRO_5016184985" description="UPF0319 protein I6G64_03405" evidence="3">
    <location>
        <begin position="22"/>
        <end position="223"/>
    </location>
</feature>
<evidence type="ECO:0000256" key="2">
    <source>
        <dbReference type="ARBA" id="ARBA00022729"/>
    </source>
</evidence>
<dbReference type="AlphaFoldDB" id="A0A2X4U9R8"/>
<reference evidence="4 7" key="2">
    <citation type="submission" date="2020-12" db="EMBL/GenBank/DDBJ databases">
        <title>FDA dAtabase for Regulatory Grade micrObial Sequences (FDA-ARGOS): Supporting development and validation of Infectious Disease Dx tests.</title>
        <authorList>
            <person name="Sproer C."/>
            <person name="Gronow S."/>
            <person name="Severitt S."/>
            <person name="Schroder I."/>
            <person name="Tallon L."/>
            <person name="Sadzewicz L."/>
            <person name="Zhao X."/>
            <person name="Boylan J."/>
            <person name="Ott S."/>
            <person name="Bowen H."/>
            <person name="Vavikolanu K."/>
            <person name="Mehta A."/>
            <person name="Aluvathingal J."/>
            <person name="Nadendla S."/>
            <person name="Lowell S."/>
            <person name="Myers T."/>
            <person name="Yan Y."/>
            <person name="Sichtig H."/>
        </authorList>
    </citation>
    <scope>NUCLEOTIDE SEQUENCE [LARGE SCALE GENOMIC DNA]</scope>
    <source>
        <strain evidence="4 7">FDAARGOS_907</strain>
    </source>
</reference>
<dbReference type="EMBL" id="CP065673">
    <property type="protein sequence ID" value="QPS21480.1"/>
    <property type="molecule type" value="Genomic_DNA"/>
</dbReference>
<dbReference type="Proteomes" id="UP000248897">
    <property type="component" value="Chromosome 1"/>
</dbReference>
<dbReference type="Pfam" id="PF09829">
    <property type="entry name" value="DUF2057"/>
    <property type="match status" value="1"/>
</dbReference>
<dbReference type="EMBL" id="LS483469">
    <property type="protein sequence ID" value="SQI36536.1"/>
    <property type="molecule type" value="Genomic_DNA"/>
</dbReference>
<gene>
    <name evidence="5" type="primary">yccT</name>
    <name evidence="4" type="ORF">I6G64_03405</name>
    <name evidence="5" type="ORF">NCTC12961_02180</name>
</gene>
<proteinExistence type="inferred from homology"/>
<dbReference type="RefSeq" id="WP_063199362.1">
    <property type="nucleotide sequence ID" value="NZ_CAMITG010000003.1"/>
</dbReference>
<reference evidence="5 6" key="1">
    <citation type="submission" date="2018-06" db="EMBL/GenBank/DDBJ databases">
        <authorList>
            <consortium name="Pathogen Informatics"/>
            <person name="Doyle S."/>
        </authorList>
    </citation>
    <scope>NUCLEOTIDE SEQUENCE [LARGE SCALE GENOMIC DNA]</scope>
    <source>
        <strain evidence="5 6">NCTC12961</strain>
    </source>
</reference>
<evidence type="ECO:0000313" key="7">
    <source>
        <dbReference type="Proteomes" id="UP000594967"/>
    </source>
</evidence>
<dbReference type="STRING" id="82996.ADP72_01760"/>
<protein>
    <recommendedName>
        <fullName evidence="3">UPF0319 protein I6G64_03405</fullName>
    </recommendedName>
</protein>
<dbReference type="PANTHER" id="PTHR38108">
    <property type="entry name" value="UPF0319 PROTEIN YCCT"/>
    <property type="match status" value="1"/>
</dbReference>
<accession>A0A2X4U9R8</accession>
<sequence precursor="true">MKFGLMVAGLLSVSISMPAVATTLKLSPDIDLLVVDGKKMTGSLLKGADSLELDGGQHQLLFKVVKPVRSGQHEVTAYASPPLIATFNTQNVSSVAIELPRIENVRDGQRFDKTLNYQVIDKKGNALAMRHDVLHPDGVTLNVDLEKLMADYNSQNRPASVPSFAQVRTGTSSSPLGNAALSAPTVTLKGENVSEQMLQYWFQQADKDTQKRFLQWANKQPTH</sequence>
<keyword evidence="7" id="KW-1185">Reference proteome</keyword>
<comment type="similarity">
    <text evidence="1 3">Belongs to the UPF0319 family.</text>
</comment>
<dbReference type="HAMAP" id="MF_00789">
    <property type="entry name" value="UPF0319"/>
    <property type="match status" value="1"/>
</dbReference>
<dbReference type="PANTHER" id="PTHR38108:SF1">
    <property type="entry name" value="UPF0319 PROTEIN YCCT"/>
    <property type="match status" value="1"/>
</dbReference>
<dbReference type="Proteomes" id="UP000594967">
    <property type="component" value="Chromosome"/>
</dbReference>
<dbReference type="InterPro" id="IPR018635">
    <property type="entry name" value="UPF0319"/>
</dbReference>
<name>A0A2X4U9R8_SERPL</name>
<evidence type="ECO:0000313" key="5">
    <source>
        <dbReference type="EMBL" id="SQI36536.1"/>
    </source>
</evidence>